<protein>
    <submittedName>
        <fullName evidence="2">Alpha-ketoglutarate decarboxylase</fullName>
    </submittedName>
</protein>
<proteinExistence type="predicted"/>
<reference evidence="2 3" key="1">
    <citation type="submission" date="2019-04" db="EMBL/GenBank/DDBJ databases">
        <title>Psychroflexus halotolerans sp. nov., isolated from a marine solar saltern.</title>
        <authorList>
            <person name="Feng X."/>
        </authorList>
    </citation>
    <scope>NUCLEOTIDE SEQUENCE [LARGE SCALE GENOMIC DNA]</scope>
    <source>
        <strain evidence="2 3">WDS2C27</strain>
    </source>
</reference>
<evidence type="ECO:0000256" key="1">
    <source>
        <dbReference type="SAM" id="SignalP"/>
    </source>
</evidence>
<keyword evidence="3" id="KW-1185">Reference proteome</keyword>
<dbReference type="EMBL" id="SWMU01000002">
    <property type="protein sequence ID" value="TKS56395.1"/>
    <property type="molecule type" value="Genomic_DNA"/>
</dbReference>
<dbReference type="Proteomes" id="UP000306552">
    <property type="component" value="Unassembled WGS sequence"/>
</dbReference>
<feature type="chain" id="PRO_5020494962" evidence="1">
    <location>
        <begin position="23"/>
        <end position="171"/>
    </location>
</feature>
<dbReference type="RefSeq" id="WP_138931497.1">
    <property type="nucleotide sequence ID" value="NZ_SWMU01000002.1"/>
</dbReference>
<keyword evidence="1" id="KW-0732">Signal</keyword>
<evidence type="ECO:0000313" key="3">
    <source>
        <dbReference type="Proteomes" id="UP000306552"/>
    </source>
</evidence>
<name>A0A4V6ALE1_9FLAO</name>
<gene>
    <name evidence="2" type="ORF">FCN74_04960</name>
</gene>
<dbReference type="OrthoDB" id="1160493at2"/>
<accession>A0A4V6ALE1</accession>
<dbReference type="AlphaFoldDB" id="A0A4V6ALE1"/>
<comment type="caution">
    <text evidence="2">The sequence shown here is derived from an EMBL/GenBank/DDBJ whole genome shotgun (WGS) entry which is preliminary data.</text>
</comment>
<organism evidence="2 3">
    <name type="scientific">Mesohalobacter halotolerans</name>
    <dbReference type="NCBI Taxonomy" id="1883405"/>
    <lineage>
        <taxon>Bacteria</taxon>
        <taxon>Pseudomonadati</taxon>
        <taxon>Bacteroidota</taxon>
        <taxon>Flavobacteriia</taxon>
        <taxon>Flavobacteriales</taxon>
        <taxon>Flavobacteriaceae</taxon>
        <taxon>Mesohalobacter</taxon>
    </lineage>
</organism>
<feature type="signal peptide" evidence="1">
    <location>
        <begin position="1"/>
        <end position="22"/>
    </location>
</feature>
<sequence>MKNKYFKVICLSFLLLAISTSAQTFNSSRNSSFIENVRFGGGVGLSFGNDFFSGTLAPFALYQINPFLMSGAGLNFTYSSFNDNDTFVYGGSLIGIAKPLKELQFSLEYEQLRVNRSFNNGVEDDYWYPALFIGVGYTSGPVTVGIRYDVLYDSDKSIYADAYMPFVRVLF</sequence>
<evidence type="ECO:0000313" key="2">
    <source>
        <dbReference type="EMBL" id="TKS56395.1"/>
    </source>
</evidence>